<evidence type="ECO:0000256" key="3">
    <source>
        <dbReference type="ARBA" id="ARBA00022448"/>
    </source>
</evidence>
<dbReference type="Pfam" id="PF22461">
    <property type="entry name" value="SLBB_2"/>
    <property type="match status" value="1"/>
</dbReference>
<evidence type="ECO:0000256" key="6">
    <source>
        <dbReference type="ARBA" id="ARBA00022692"/>
    </source>
</evidence>
<evidence type="ECO:0000259" key="16">
    <source>
        <dbReference type="Pfam" id="PF02563"/>
    </source>
</evidence>
<keyword evidence="8" id="KW-0625">Polysaccharide transport</keyword>
<organism evidence="18 19">
    <name type="scientific">Fulvivirga marina</name>
    <dbReference type="NCBI Taxonomy" id="2494733"/>
    <lineage>
        <taxon>Bacteria</taxon>
        <taxon>Pseudomonadati</taxon>
        <taxon>Bacteroidota</taxon>
        <taxon>Cytophagia</taxon>
        <taxon>Cytophagales</taxon>
        <taxon>Fulvivirgaceae</taxon>
        <taxon>Fulvivirga</taxon>
    </lineage>
</organism>
<reference evidence="18" key="1">
    <citation type="submission" date="2021-01" db="EMBL/GenBank/DDBJ databases">
        <title>Fulvivirga kasyanovii gen. nov., sp nov., a novel member of the phylum Bacteroidetes isolated from seawater in a mussel farm.</title>
        <authorList>
            <person name="Zhao L.-H."/>
            <person name="Wang Z.-J."/>
        </authorList>
    </citation>
    <scope>NUCLEOTIDE SEQUENCE</scope>
    <source>
        <strain evidence="18">29W222</strain>
    </source>
</reference>
<dbReference type="RefSeq" id="WP_202854292.1">
    <property type="nucleotide sequence ID" value="NZ_JAEUGD010000001.1"/>
</dbReference>
<dbReference type="Pfam" id="PF02563">
    <property type="entry name" value="Poly_export"/>
    <property type="match status" value="1"/>
</dbReference>
<keyword evidence="15" id="KW-1133">Transmembrane helix</keyword>
<dbReference type="Gene3D" id="3.30.1950.10">
    <property type="entry name" value="wza like domain"/>
    <property type="match status" value="1"/>
</dbReference>
<evidence type="ECO:0000256" key="4">
    <source>
        <dbReference type="ARBA" id="ARBA00022452"/>
    </source>
</evidence>
<dbReference type="Proteomes" id="UP000614216">
    <property type="component" value="Unassembled WGS sequence"/>
</dbReference>
<name>A0A937FUW7_9BACT</name>
<keyword evidence="14" id="KW-0449">Lipoprotein</keyword>
<keyword evidence="6 15" id="KW-0812">Transmembrane</keyword>
<dbReference type="InterPro" id="IPR049712">
    <property type="entry name" value="Poly_export"/>
</dbReference>
<evidence type="ECO:0000256" key="15">
    <source>
        <dbReference type="SAM" id="Phobius"/>
    </source>
</evidence>
<accession>A0A937FUW7</accession>
<comment type="caution">
    <text evidence="18">The sequence shown here is derived from an EMBL/GenBank/DDBJ whole genome shotgun (WGS) entry which is preliminary data.</text>
</comment>
<keyword evidence="13" id="KW-0998">Cell outer membrane</keyword>
<evidence type="ECO:0000256" key="11">
    <source>
        <dbReference type="ARBA" id="ARBA00023136"/>
    </source>
</evidence>
<evidence type="ECO:0000256" key="10">
    <source>
        <dbReference type="ARBA" id="ARBA00023114"/>
    </source>
</evidence>
<keyword evidence="5" id="KW-0762">Sugar transport</keyword>
<keyword evidence="11 15" id="KW-0472">Membrane</keyword>
<feature type="domain" description="Polysaccharide export protein N-terminal" evidence="16">
    <location>
        <begin position="49"/>
        <end position="141"/>
    </location>
</feature>
<feature type="transmembrane region" description="Helical" evidence="15">
    <location>
        <begin position="235"/>
        <end position="257"/>
    </location>
</feature>
<evidence type="ECO:0000256" key="14">
    <source>
        <dbReference type="ARBA" id="ARBA00023288"/>
    </source>
</evidence>
<dbReference type="PROSITE" id="PS51257">
    <property type="entry name" value="PROKAR_LIPOPROTEIN"/>
    <property type="match status" value="1"/>
</dbReference>
<evidence type="ECO:0000256" key="5">
    <source>
        <dbReference type="ARBA" id="ARBA00022597"/>
    </source>
</evidence>
<dbReference type="Gene3D" id="3.10.560.10">
    <property type="entry name" value="Outer membrane lipoprotein wza domain like"/>
    <property type="match status" value="1"/>
</dbReference>
<dbReference type="GO" id="GO:0009279">
    <property type="term" value="C:cell outer membrane"/>
    <property type="evidence" value="ECO:0007669"/>
    <property type="project" value="UniProtKB-SubCell"/>
</dbReference>
<keyword evidence="3" id="KW-0813">Transport</keyword>
<dbReference type="GO" id="GO:0046930">
    <property type="term" value="C:pore complex"/>
    <property type="evidence" value="ECO:0007669"/>
    <property type="project" value="UniProtKB-KW"/>
</dbReference>
<comment type="subcellular location">
    <subcellularLocation>
        <location evidence="1">Cell outer membrane</location>
        <topology evidence="1">Multi-pass membrane protein</topology>
    </subcellularLocation>
</comment>
<feature type="domain" description="SLBB" evidence="17">
    <location>
        <begin position="145"/>
        <end position="224"/>
    </location>
</feature>
<evidence type="ECO:0000256" key="7">
    <source>
        <dbReference type="ARBA" id="ARBA00022729"/>
    </source>
</evidence>
<proteinExistence type="inferred from homology"/>
<dbReference type="AlphaFoldDB" id="A0A937FUW7"/>
<dbReference type="GO" id="GO:0015159">
    <property type="term" value="F:polysaccharide transmembrane transporter activity"/>
    <property type="evidence" value="ECO:0007669"/>
    <property type="project" value="InterPro"/>
</dbReference>
<keyword evidence="10" id="KW-0626">Porin</keyword>
<evidence type="ECO:0000256" key="9">
    <source>
        <dbReference type="ARBA" id="ARBA00023065"/>
    </source>
</evidence>
<dbReference type="PANTHER" id="PTHR33619">
    <property type="entry name" value="POLYSACCHARIDE EXPORT PROTEIN GFCE-RELATED"/>
    <property type="match status" value="1"/>
</dbReference>
<comment type="similarity">
    <text evidence="2">Belongs to the BexD/CtrA/VexA family.</text>
</comment>
<keyword evidence="9" id="KW-0406">Ion transport</keyword>
<keyword evidence="19" id="KW-1185">Reference proteome</keyword>
<dbReference type="GO" id="GO:0015288">
    <property type="term" value="F:porin activity"/>
    <property type="evidence" value="ECO:0007669"/>
    <property type="project" value="UniProtKB-KW"/>
</dbReference>
<evidence type="ECO:0000313" key="19">
    <source>
        <dbReference type="Proteomes" id="UP000614216"/>
    </source>
</evidence>
<keyword evidence="4" id="KW-1134">Transmembrane beta strand</keyword>
<keyword evidence="12" id="KW-0564">Palmitate</keyword>
<dbReference type="GO" id="GO:0006811">
    <property type="term" value="P:monoatomic ion transport"/>
    <property type="evidence" value="ECO:0007669"/>
    <property type="project" value="UniProtKB-KW"/>
</dbReference>
<evidence type="ECO:0000259" key="17">
    <source>
        <dbReference type="Pfam" id="PF22461"/>
    </source>
</evidence>
<evidence type="ECO:0000256" key="13">
    <source>
        <dbReference type="ARBA" id="ARBA00023237"/>
    </source>
</evidence>
<evidence type="ECO:0000313" key="18">
    <source>
        <dbReference type="EMBL" id="MBL6444750.1"/>
    </source>
</evidence>
<protein>
    <submittedName>
        <fullName evidence="18">Polysaccharide export protein</fullName>
    </submittedName>
</protein>
<evidence type="ECO:0000256" key="2">
    <source>
        <dbReference type="ARBA" id="ARBA00009450"/>
    </source>
</evidence>
<gene>
    <name evidence="18" type="ORF">JMN32_00410</name>
</gene>
<dbReference type="EMBL" id="JAEUGD010000001">
    <property type="protein sequence ID" value="MBL6444750.1"/>
    <property type="molecule type" value="Genomic_DNA"/>
</dbReference>
<evidence type="ECO:0000256" key="8">
    <source>
        <dbReference type="ARBA" id="ARBA00023047"/>
    </source>
</evidence>
<keyword evidence="7" id="KW-0732">Signal</keyword>
<dbReference type="PANTHER" id="PTHR33619:SF3">
    <property type="entry name" value="POLYSACCHARIDE EXPORT PROTEIN GFCE-RELATED"/>
    <property type="match status" value="1"/>
</dbReference>
<sequence length="259" mass="29289">MRNLIFLLFIVVLGVSCVPNRKIVYLQKGNELKEEFPKDTVIRIYNLDNYEYRLQPEDIISVRFKSLTLDEFDIFSDQEIVGGGNFNSQILGGYLVDKDGNVGFPELGKVKVAGLTLHETQEKLQKMVEAYLEQPSVKVRLLNFRVTVLGEVNAEGTVNTFNNRMTIMEAIGQAGGLGELADRSNVKVIRQGNGMSEIIYVNLLDESLMNSTYFFAHQNDIIIVPPLKQRPFRRYFGQNLSIFVSSLSVLLLTITLITN</sequence>
<dbReference type="InterPro" id="IPR054765">
    <property type="entry name" value="SLBB_dom"/>
</dbReference>
<evidence type="ECO:0000256" key="12">
    <source>
        <dbReference type="ARBA" id="ARBA00023139"/>
    </source>
</evidence>
<dbReference type="InterPro" id="IPR003715">
    <property type="entry name" value="Poly_export_N"/>
</dbReference>
<evidence type="ECO:0000256" key="1">
    <source>
        <dbReference type="ARBA" id="ARBA00004571"/>
    </source>
</evidence>